<dbReference type="AlphaFoldDB" id="A0ABD1AK46"/>
<evidence type="ECO:0000256" key="1">
    <source>
        <dbReference type="SAM" id="MobiDB-lite"/>
    </source>
</evidence>
<feature type="region of interest" description="Disordered" evidence="1">
    <location>
        <begin position="1"/>
        <end position="32"/>
    </location>
</feature>
<protein>
    <recommendedName>
        <fullName evidence="3">Lunapark zinc ribbon domain-containing protein</fullName>
    </recommendedName>
</protein>
<feature type="compositionally biased region" description="Polar residues" evidence="1">
    <location>
        <begin position="245"/>
        <end position="255"/>
    </location>
</feature>
<feature type="region of interest" description="Disordered" evidence="1">
    <location>
        <begin position="376"/>
        <end position="413"/>
    </location>
</feature>
<dbReference type="Proteomes" id="UP001558713">
    <property type="component" value="Unassembled WGS sequence"/>
</dbReference>
<accession>A0ABD1AK46</accession>
<dbReference type="PANTHER" id="PTHR22166">
    <property type="entry name" value="ENDOPLASMIC RETICULUM JUNCTION FORMATION PROTEIN LUNAPARK"/>
    <property type="match status" value="1"/>
</dbReference>
<comment type="caution">
    <text evidence="4">The sequence shown here is derived from an EMBL/GenBank/DDBJ whole genome shotgun (WGS) entry which is preliminary data.</text>
</comment>
<feature type="transmembrane region" description="Helical" evidence="2">
    <location>
        <begin position="127"/>
        <end position="147"/>
    </location>
</feature>
<keyword evidence="2" id="KW-1133">Transmembrane helix</keyword>
<feature type="compositionally biased region" description="Polar residues" evidence="1">
    <location>
        <begin position="376"/>
        <end position="387"/>
    </location>
</feature>
<feature type="region of interest" description="Disordered" evidence="1">
    <location>
        <begin position="223"/>
        <end position="269"/>
    </location>
</feature>
<evidence type="ECO:0000256" key="2">
    <source>
        <dbReference type="SAM" id="Phobius"/>
    </source>
</evidence>
<gene>
    <name evidence="4" type="ORF">V5N11_032743</name>
</gene>
<feature type="compositionally biased region" description="Basic and acidic residues" evidence="1">
    <location>
        <begin position="1"/>
        <end position="23"/>
    </location>
</feature>
<organism evidence="4 5">
    <name type="scientific">Cardamine amara subsp. amara</name>
    <dbReference type="NCBI Taxonomy" id="228776"/>
    <lineage>
        <taxon>Eukaryota</taxon>
        <taxon>Viridiplantae</taxon>
        <taxon>Streptophyta</taxon>
        <taxon>Embryophyta</taxon>
        <taxon>Tracheophyta</taxon>
        <taxon>Spermatophyta</taxon>
        <taxon>Magnoliopsida</taxon>
        <taxon>eudicotyledons</taxon>
        <taxon>Gunneridae</taxon>
        <taxon>Pentapetalae</taxon>
        <taxon>rosids</taxon>
        <taxon>malvids</taxon>
        <taxon>Brassicales</taxon>
        <taxon>Brassicaceae</taxon>
        <taxon>Cardamineae</taxon>
        <taxon>Cardamine</taxon>
    </lineage>
</organism>
<name>A0ABD1AK46_CARAN</name>
<reference evidence="4 5" key="1">
    <citation type="submission" date="2024-04" db="EMBL/GenBank/DDBJ databases">
        <title>Genome assembly C_amara_ONT_v2.</title>
        <authorList>
            <person name="Yant L."/>
            <person name="Moore C."/>
            <person name="Slenker M."/>
        </authorList>
    </citation>
    <scope>NUCLEOTIDE SEQUENCE [LARGE SCALE GENOMIC DNA]</scope>
    <source>
        <tissue evidence="4">Leaf</tissue>
    </source>
</reference>
<sequence length="413" mass="46674">MAVGEKEHEGTVIESGGEKKDSDFVPSAASGEKKTKKKGMGLFSRIWNGIFRVRGDDFEKRLKFISKEETVVRNRMKRRSITRRKFIRNLIAFSVFFEIIAIGYAIMTTRHEDLDWKLRSFRILPMFLLPALATLLYTSLVGFWRMCDRRDQNTLEKLQAELLGKINELKERTNYYTTQQLIQRYDPDPAAKAAAATVLASKLGAESGLKVFVEDESQLKSSIGKSNDMEVKHSQGLRNRKQSNTRRNSAGTTPSHHSDNESNHSGTSERMIGTEQNQQMVFEHYDPQAYAAQDGSWISRIAALLVGEDPTQSYALICGNCRMHNGLARKEDYPYMTYYCPHCHALNKPKHSEEHSLIPPADTLHTVSLKPMESELINSGSSTSERGNSPVPLLNIPEIVEEAPETDESETPN</sequence>
<keyword evidence="2" id="KW-0812">Transmembrane</keyword>
<feature type="transmembrane region" description="Helical" evidence="2">
    <location>
        <begin position="86"/>
        <end position="107"/>
    </location>
</feature>
<dbReference type="InterPro" id="IPR040115">
    <property type="entry name" value="Lnp"/>
</dbReference>
<evidence type="ECO:0000313" key="5">
    <source>
        <dbReference type="Proteomes" id="UP001558713"/>
    </source>
</evidence>
<dbReference type="Pfam" id="PF10058">
    <property type="entry name" value="Zn_ribbon_10"/>
    <property type="match status" value="1"/>
</dbReference>
<proteinExistence type="predicted"/>
<dbReference type="InterPro" id="IPR019273">
    <property type="entry name" value="Lunapark_Znf"/>
</dbReference>
<keyword evidence="5" id="KW-1185">Reference proteome</keyword>
<evidence type="ECO:0000313" key="4">
    <source>
        <dbReference type="EMBL" id="KAL1207140.1"/>
    </source>
</evidence>
<keyword evidence="2" id="KW-0472">Membrane</keyword>
<evidence type="ECO:0000259" key="3">
    <source>
        <dbReference type="Pfam" id="PF10058"/>
    </source>
</evidence>
<feature type="domain" description="Lunapark zinc ribbon" evidence="3">
    <location>
        <begin position="297"/>
        <end position="347"/>
    </location>
</feature>
<dbReference type="PANTHER" id="PTHR22166:SF12">
    <property type="entry name" value="ENDOPLASMIC RETICULUM JUNCTION FORMATION PROTEIN LUNAPARK"/>
    <property type="match status" value="1"/>
</dbReference>
<feature type="compositionally biased region" description="Acidic residues" evidence="1">
    <location>
        <begin position="399"/>
        <end position="413"/>
    </location>
</feature>
<dbReference type="EMBL" id="JBANAX010000485">
    <property type="protein sequence ID" value="KAL1207140.1"/>
    <property type="molecule type" value="Genomic_DNA"/>
</dbReference>